<dbReference type="Pfam" id="PF13857">
    <property type="entry name" value="Ank_5"/>
    <property type="match status" value="1"/>
</dbReference>
<dbReference type="GeneID" id="123142241"/>
<dbReference type="AlphaFoldDB" id="A0A3B6QL90"/>
<keyword evidence="4 9" id="KW-1133">Transmembrane helix</keyword>
<dbReference type="InterPro" id="IPR026961">
    <property type="entry name" value="PGG_dom"/>
</dbReference>
<sequence>MASSTGLTAPSSPVGTNTTPPPATTMEPNMDAGLLALACSGSFHDLESFLDGKPAAFTMGSSATQPPDLYAVTVGGNTLLHVVAASHGDSEDLLDKARLVYSKAHSLLFVQNNEGDTPLHCAARAWNIPMMSLLIDLANGQGINNAKGLLETQNKLKETALHEAVRFGSNDMVNLLMARDPELATLPEEGTSPLYLAILLENGIIAKTLYELSGGVLSYSGPNGRNALHVAVQRSQDLTKMLLEWNNDLIQQGDANGIMPLQFAVVDILRRRKRASQPICFELLKVNPDALYQSDRNGSFPTHVAASVGATSIITDFLMKSHNCAGLLDARGRTFLHVAVDKMKIGIVDYACRNISLSWILNIQDKDGNTALHIAVRKRSVRMFCSLLGNRQVHLNLMNGKGETPSDIAHQNLPEGTRYIKWESDAQILGVLNYIGAKRGISHQGFLNEYDTDQARQDEIHLLRQMKEGTQSRCICSVLIATVTFGAMFTMPGGYRDEDHTHAGSPILAGTFGFDIFFMANTLAFAFSTTATIFLMFSGDPTVPLGIRKVLFRRSISIILISVSCMTLAFTIAAVMMLVPVALMSAFAVVLSVDLVVVYVCWEAVFKSIFLFAALCRRNGIWYGIVWACPFAAVFFMSSISVACSFALGSHAGGKVEPPAQPPAPFA</sequence>
<feature type="compositionally biased region" description="Polar residues" evidence="8">
    <location>
        <begin position="1"/>
        <end position="18"/>
    </location>
</feature>
<dbReference type="PROSITE" id="PS50088">
    <property type="entry name" value="ANK_REPEAT"/>
    <property type="match status" value="1"/>
</dbReference>
<feature type="transmembrane region" description="Helical" evidence="9">
    <location>
        <begin position="474"/>
        <end position="495"/>
    </location>
</feature>
<organism evidence="11">
    <name type="scientific">Triticum aestivum</name>
    <name type="common">Wheat</name>
    <dbReference type="NCBI Taxonomy" id="4565"/>
    <lineage>
        <taxon>Eukaryota</taxon>
        <taxon>Viridiplantae</taxon>
        <taxon>Streptophyta</taxon>
        <taxon>Embryophyta</taxon>
        <taxon>Tracheophyta</taxon>
        <taxon>Spermatophyta</taxon>
        <taxon>Magnoliopsida</taxon>
        <taxon>Liliopsida</taxon>
        <taxon>Poales</taxon>
        <taxon>Poaceae</taxon>
        <taxon>BOP clade</taxon>
        <taxon>Pooideae</taxon>
        <taxon>Triticodae</taxon>
        <taxon>Triticeae</taxon>
        <taxon>Triticinae</taxon>
        <taxon>Triticum</taxon>
    </lineage>
</organism>
<feature type="domain" description="PGG" evidence="10">
    <location>
        <begin position="465"/>
        <end position="576"/>
    </location>
</feature>
<feature type="repeat" description="ANK" evidence="7">
    <location>
        <begin position="114"/>
        <end position="136"/>
    </location>
</feature>
<evidence type="ECO:0000313" key="11">
    <source>
        <dbReference type="EnsemblPlants" id="TraesCS6D02G395300.1"/>
    </source>
</evidence>
<dbReference type="PANTHER" id="PTHR24186">
    <property type="entry name" value="PROTEIN PHOSPHATASE 1 REGULATORY SUBUNIT"/>
    <property type="match status" value="1"/>
</dbReference>
<dbReference type="OrthoDB" id="643958at2759"/>
<accession>A0A3B6QL90</accession>
<proteinExistence type="predicted"/>
<feature type="transmembrane region" description="Helical" evidence="9">
    <location>
        <begin position="596"/>
        <end position="615"/>
    </location>
</feature>
<dbReference type="OMA" id="VARMSAY"/>
<dbReference type="PANTHER" id="PTHR24186:SF45">
    <property type="entry name" value="PGG DOMAIN-CONTAINING PROTEIN"/>
    <property type="match status" value="1"/>
</dbReference>
<evidence type="ECO:0000256" key="9">
    <source>
        <dbReference type="SAM" id="Phobius"/>
    </source>
</evidence>
<dbReference type="SUPFAM" id="SSF48403">
    <property type="entry name" value="Ankyrin repeat"/>
    <property type="match status" value="1"/>
</dbReference>
<evidence type="ECO:0000256" key="2">
    <source>
        <dbReference type="ARBA" id="ARBA00022692"/>
    </source>
</evidence>
<evidence type="ECO:0000259" key="10">
    <source>
        <dbReference type="Pfam" id="PF13962"/>
    </source>
</evidence>
<dbReference type="GO" id="GO:0016020">
    <property type="term" value="C:membrane"/>
    <property type="evidence" value="ECO:0000318"/>
    <property type="project" value="GO_Central"/>
</dbReference>
<keyword evidence="5 7" id="KW-0040">ANK repeat</keyword>
<evidence type="ECO:0000313" key="12">
    <source>
        <dbReference type="Proteomes" id="UP000019116"/>
    </source>
</evidence>
<dbReference type="Gramene" id="TraesCS6D02G395300.1">
    <property type="protein sequence ID" value="TraesCS6D02G395300.1"/>
    <property type="gene ID" value="TraesCS6D02G395300"/>
</dbReference>
<reference evidence="11" key="1">
    <citation type="submission" date="2018-08" db="EMBL/GenBank/DDBJ databases">
        <authorList>
            <person name="Rossello M."/>
        </authorList>
    </citation>
    <scope>NUCLEOTIDE SEQUENCE [LARGE SCALE GENOMIC DNA]</scope>
    <source>
        <strain evidence="11">cv. Chinese Spring</strain>
    </source>
</reference>
<dbReference type="SMR" id="A0A3B6QL90"/>
<dbReference type="RefSeq" id="XP_044417165.1">
    <property type="nucleotide sequence ID" value="XM_044561230.1"/>
</dbReference>
<evidence type="ECO:0000256" key="4">
    <source>
        <dbReference type="ARBA" id="ARBA00022989"/>
    </source>
</evidence>
<gene>
    <name evidence="11" type="primary">LOC123142241</name>
</gene>
<dbReference type="InterPro" id="IPR002110">
    <property type="entry name" value="Ankyrin_rpt"/>
</dbReference>
<feature type="transmembrane region" description="Helical" evidence="9">
    <location>
        <begin position="622"/>
        <end position="648"/>
    </location>
</feature>
<dbReference type="InterPro" id="IPR036770">
    <property type="entry name" value="Ankyrin_rpt-contain_sf"/>
</dbReference>
<name>A0A3B6QL90_WHEAT</name>
<comment type="subcellular location">
    <subcellularLocation>
        <location evidence="1">Membrane</location>
        <topology evidence="1">Multi-pass membrane protein</topology>
    </subcellularLocation>
</comment>
<evidence type="ECO:0000256" key="8">
    <source>
        <dbReference type="SAM" id="MobiDB-lite"/>
    </source>
</evidence>
<keyword evidence="3" id="KW-0677">Repeat</keyword>
<dbReference type="Gramene" id="TraesCS6D03G0906100.1">
    <property type="protein sequence ID" value="TraesCS6D03G0906100.1.CDS"/>
    <property type="gene ID" value="TraesCS6D03G0906100"/>
</dbReference>
<dbReference type="KEGG" id="taes:123142241"/>
<dbReference type="Pfam" id="PF00023">
    <property type="entry name" value="Ank"/>
    <property type="match status" value="2"/>
</dbReference>
<keyword evidence="6 9" id="KW-0472">Membrane</keyword>
<dbReference type="SMART" id="SM00248">
    <property type="entry name" value="ANK"/>
    <property type="match status" value="6"/>
</dbReference>
<dbReference type="STRING" id="4565.A0A3B6QL90"/>
<reference evidence="11" key="2">
    <citation type="submission" date="2018-10" db="UniProtKB">
        <authorList>
            <consortium name="EnsemblPlants"/>
        </authorList>
    </citation>
    <scope>IDENTIFICATION</scope>
</reference>
<evidence type="ECO:0000256" key="6">
    <source>
        <dbReference type="ARBA" id="ARBA00023136"/>
    </source>
</evidence>
<keyword evidence="12" id="KW-1185">Reference proteome</keyword>
<dbReference type="Pfam" id="PF13962">
    <property type="entry name" value="PGG"/>
    <property type="match status" value="1"/>
</dbReference>
<feature type="transmembrane region" description="Helical" evidence="9">
    <location>
        <begin position="558"/>
        <end position="590"/>
    </location>
</feature>
<dbReference type="EnsemblPlants" id="TraesCS6D02G395300.1">
    <property type="protein sequence ID" value="TraesCS6D02G395300.1"/>
    <property type="gene ID" value="TraesCS6D02G395300"/>
</dbReference>
<evidence type="ECO:0000256" key="7">
    <source>
        <dbReference type="PROSITE-ProRule" id="PRU00023"/>
    </source>
</evidence>
<evidence type="ECO:0000256" key="5">
    <source>
        <dbReference type="ARBA" id="ARBA00023043"/>
    </source>
</evidence>
<evidence type="ECO:0000256" key="3">
    <source>
        <dbReference type="ARBA" id="ARBA00022737"/>
    </source>
</evidence>
<dbReference type="Gene3D" id="1.25.40.20">
    <property type="entry name" value="Ankyrin repeat-containing domain"/>
    <property type="match status" value="1"/>
</dbReference>
<evidence type="ECO:0000256" key="1">
    <source>
        <dbReference type="ARBA" id="ARBA00004141"/>
    </source>
</evidence>
<protein>
    <recommendedName>
        <fullName evidence="10">PGG domain-containing protein</fullName>
    </recommendedName>
</protein>
<dbReference type="PROSITE" id="PS50297">
    <property type="entry name" value="ANK_REP_REGION"/>
    <property type="match status" value="1"/>
</dbReference>
<feature type="region of interest" description="Disordered" evidence="8">
    <location>
        <begin position="1"/>
        <end position="28"/>
    </location>
</feature>
<dbReference type="Proteomes" id="UP000019116">
    <property type="component" value="Chromosome 6D"/>
</dbReference>
<keyword evidence="2 9" id="KW-0812">Transmembrane</keyword>
<feature type="transmembrane region" description="Helical" evidence="9">
    <location>
        <begin position="507"/>
        <end position="537"/>
    </location>
</feature>